<keyword evidence="1" id="KW-0496">Mitochondrion</keyword>
<reference evidence="1" key="1">
    <citation type="submission" date="2017-03" db="EMBL/GenBank/DDBJ databases">
        <title>The mitochondrial genome of the carnivorous plant Utricularia reniformis (Lentibulariaceae): structure, comparative analysis and evolutionary landmarks.</title>
        <authorList>
            <person name="Silva S.R."/>
            <person name="Alvarenga D.O."/>
            <person name="Michael T.P."/>
            <person name="Miranda V.F.O."/>
            <person name="Varani A.M."/>
        </authorList>
    </citation>
    <scope>NUCLEOTIDE SEQUENCE</scope>
</reference>
<evidence type="ECO:0000313" key="1">
    <source>
        <dbReference type="EMBL" id="ART31026.1"/>
    </source>
</evidence>
<accession>A0A1Y0B0P9</accession>
<proteinExistence type="predicted"/>
<gene>
    <name evidence="1" type="ORF">AEK19_MT0785</name>
</gene>
<geneLocation type="mitochondrion" evidence="1"/>
<dbReference type="EMBL" id="KY774314">
    <property type="protein sequence ID" value="ART31026.1"/>
    <property type="molecule type" value="Genomic_DNA"/>
</dbReference>
<protein>
    <submittedName>
        <fullName evidence="1">Uncharacterized protein</fullName>
    </submittedName>
</protein>
<dbReference type="AlphaFoldDB" id="A0A1Y0B0P9"/>
<organism evidence="1">
    <name type="scientific">Utricularia reniformis</name>
    <dbReference type="NCBI Taxonomy" id="192314"/>
    <lineage>
        <taxon>Eukaryota</taxon>
        <taxon>Viridiplantae</taxon>
        <taxon>Streptophyta</taxon>
        <taxon>Embryophyta</taxon>
        <taxon>Tracheophyta</taxon>
        <taxon>Spermatophyta</taxon>
        <taxon>Magnoliopsida</taxon>
        <taxon>eudicotyledons</taxon>
        <taxon>Gunneridae</taxon>
        <taxon>Pentapetalae</taxon>
        <taxon>asterids</taxon>
        <taxon>lamiids</taxon>
        <taxon>Lamiales</taxon>
        <taxon>Lentibulariaceae</taxon>
        <taxon>Utricularia</taxon>
    </lineage>
</organism>
<sequence length="42" mass="5048">MREKTWRVPETHLTKTERILRVGMPAAVAKPRSKKMFFLLRH</sequence>
<name>A0A1Y0B0P9_9LAMI</name>